<protein>
    <submittedName>
        <fullName evidence="1">Non-structural maintenance of chromosomes element 1</fullName>
    </submittedName>
</protein>
<evidence type="ECO:0000313" key="2">
    <source>
        <dbReference type="Proteomes" id="UP001139981"/>
    </source>
</evidence>
<dbReference type="Proteomes" id="UP001139981">
    <property type="component" value="Unassembled WGS sequence"/>
</dbReference>
<name>A0ACC1M412_9FUNG</name>
<gene>
    <name evidence="1" type="primary">NSMCE1</name>
    <name evidence="1" type="ORF">IWW38_002912</name>
</gene>
<evidence type="ECO:0000313" key="1">
    <source>
        <dbReference type="EMBL" id="KAJ2893288.1"/>
    </source>
</evidence>
<dbReference type="EMBL" id="JANBVB010000567">
    <property type="protein sequence ID" value="KAJ2893288.1"/>
    <property type="molecule type" value="Genomic_DNA"/>
</dbReference>
<comment type="caution">
    <text evidence="1">The sequence shown here is derived from an EMBL/GenBank/DDBJ whole genome shotgun (WGS) entry which is preliminary data.</text>
</comment>
<accession>A0ACC1M412</accession>
<reference evidence="1" key="1">
    <citation type="submission" date="2022-07" db="EMBL/GenBank/DDBJ databases">
        <title>Phylogenomic reconstructions and comparative analyses of Kickxellomycotina fungi.</title>
        <authorList>
            <person name="Reynolds N.K."/>
            <person name="Stajich J.E."/>
            <person name="Barry K."/>
            <person name="Grigoriev I.V."/>
            <person name="Crous P."/>
            <person name="Smith M.E."/>
        </authorList>
    </citation>
    <scope>NUCLEOTIDE SEQUENCE</scope>
    <source>
        <strain evidence="1">CBS 190363</strain>
    </source>
</reference>
<keyword evidence="2" id="KW-1185">Reference proteome</keyword>
<sequence>MATRPASVEQQQMLVQWCMSAQVFSEPAFRRAIKRITTTSNSTEEDDGDVVVVEGEAEGGDVDLHGIVEVINESMRSFSLELRSCMEQTSGVRMWALSNTNADGISTGATPYSASELSVLKTLIEGVVTEAQGNYSLTLHDALRMAANVGGSRAEALQLIRKFSNDAWLSSDDGLTGGYVCLGERSIIELQSFFSSGFADYVRMCSLCKEMATCGVVCMECLEPVHPYCAVQLASASLGDQLACPACNKIISQPRRRFGPGERGVPHELLLSKEGGDGEEEEEPATQSIKKLRIEDSDGDWGGGSKAGAH</sequence>
<organism evidence="1 2">
    <name type="scientific">Coemansia aciculifera</name>
    <dbReference type="NCBI Taxonomy" id="417176"/>
    <lineage>
        <taxon>Eukaryota</taxon>
        <taxon>Fungi</taxon>
        <taxon>Fungi incertae sedis</taxon>
        <taxon>Zoopagomycota</taxon>
        <taxon>Kickxellomycotina</taxon>
        <taxon>Kickxellomycetes</taxon>
        <taxon>Kickxellales</taxon>
        <taxon>Kickxellaceae</taxon>
        <taxon>Coemansia</taxon>
    </lineage>
</organism>
<proteinExistence type="predicted"/>